<dbReference type="PROSITE" id="PS50110">
    <property type="entry name" value="RESPONSE_REGULATORY"/>
    <property type="match status" value="1"/>
</dbReference>
<evidence type="ECO:0000313" key="6">
    <source>
        <dbReference type="Proteomes" id="UP000826725"/>
    </source>
</evidence>
<dbReference type="Pfam" id="PF00072">
    <property type="entry name" value="Response_reg"/>
    <property type="match status" value="1"/>
</dbReference>
<dbReference type="SMART" id="SM00267">
    <property type="entry name" value="GGDEF"/>
    <property type="match status" value="1"/>
</dbReference>
<feature type="domain" description="Response regulatory" evidence="3">
    <location>
        <begin position="7"/>
        <end position="121"/>
    </location>
</feature>
<dbReference type="PROSITE" id="PS50887">
    <property type="entry name" value="GGDEF"/>
    <property type="match status" value="1"/>
</dbReference>
<proteinExistence type="predicted"/>
<feature type="modified residue" description="4-aspartylphosphate" evidence="2">
    <location>
        <position position="54"/>
    </location>
</feature>
<dbReference type="PANTHER" id="PTHR45138">
    <property type="entry name" value="REGULATORY COMPONENTS OF SENSORY TRANSDUCTION SYSTEM"/>
    <property type="match status" value="1"/>
</dbReference>
<keyword evidence="2" id="KW-0597">Phosphoprotein</keyword>
<dbReference type="GO" id="GO:0000160">
    <property type="term" value="P:phosphorelay signal transduction system"/>
    <property type="evidence" value="ECO:0007669"/>
    <property type="project" value="InterPro"/>
</dbReference>
<dbReference type="NCBIfam" id="TIGR00254">
    <property type="entry name" value="GGDEF"/>
    <property type="match status" value="1"/>
</dbReference>
<dbReference type="Pfam" id="PF00990">
    <property type="entry name" value="GGDEF"/>
    <property type="match status" value="1"/>
</dbReference>
<feature type="domain" description="GGDEF" evidence="4">
    <location>
        <begin position="161"/>
        <end position="293"/>
    </location>
</feature>
<reference evidence="5" key="1">
    <citation type="submission" date="2020-09" db="EMBL/GenBank/DDBJ databases">
        <title>Desulfogranum mesoprofundum gen. nov., sp. nov., a novel mesophilic, sulfate-reducing chemolithoautotroph isolated from a deep-sea hydrothermal vent chimney in the Suiyo Seamount.</title>
        <authorList>
            <person name="Hashimoto Y."/>
            <person name="Nakagawa S."/>
        </authorList>
    </citation>
    <scope>NUCLEOTIDE SEQUENCE</scope>
    <source>
        <strain evidence="5">KT2</strain>
    </source>
</reference>
<dbReference type="KEGG" id="dbk:DGMP_33360"/>
<dbReference type="GO" id="GO:0043709">
    <property type="term" value="P:cell adhesion involved in single-species biofilm formation"/>
    <property type="evidence" value="ECO:0007669"/>
    <property type="project" value="TreeGrafter"/>
</dbReference>
<dbReference type="InterPro" id="IPR000160">
    <property type="entry name" value="GGDEF_dom"/>
</dbReference>
<evidence type="ECO:0000256" key="2">
    <source>
        <dbReference type="PROSITE-ProRule" id="PRU00169"/>
    </source>
</evidence>
<protein>
    <recommendedName>
        <fullName evidence="1">diguanylate cyclase</fullName>
        <ecNumber evidence="1">2.7.7.65</ecNumber>
    </recommendedName>
</protein>
<dbReference type="RefSeq" id="WP_228854972.1">
    <property type="nucleotide sequence ID" value="NZ_AP024086.1"/>
</dbReference>
<dbReference type="SMART" id="SM00448">
    <property type="entry name" value="REC"/>
    <property type="match status" value="1"/>
</dbReference>
<dbReference type="GO" id="GO:0052621">
    <property type="term" value="F:diguanylate cyclase activity"/>
    <property type="evidence" value="ECO:0007669"/>
    <property type="project" value="UniProtKB-EC"/>
</dbReference>
<dbReference type="EC" id="2.7.7.65" evidence="1"/>
<evidence type="ECO:0000259" key="3">
    <source>
        <dbReference type="PROSITE" id="PS50110"/>
    </source>
</evidence>
<dbReference type="FunFam" id="3.30.70.270:FF:000001">
    <property type="entry name" value="Diguanylate cyclase domain protein"/>
    <property type="match status" value="1"/>
</dbReference>
<dbReference type="CDD" id="cd01949">
    <property type="entry name" value="GGDEF"/>
    <property type="match status" value="1"/>
</dbReference>
<dbReference type="EMBL" id="AP024086">
    <property type="protein sequence ID" value="BCL62643.1"/>
    <property type="molecule type" value="Genomic_DNA"/>
</dbReference>
<dbReference type="InterPro" id="IPR050469">
    <property type="entry name" value="Diguanylate_Cyclase"/>
</dbReference>
<dbReference type="PANTHER" id="PTHR45138:SF9">
    <property type="entry name" value="DIGUANYLATE CYCLASE DGCM-RELATED"/>
    <property type="match status" value="1"/>
</dbReference>
<dbReference type="GO" id="GO:0005886">
    <property type="term" value="C:plasma membrane"/>
    <property type="evidence" value="ECO:0007669"/>
    <property type="project" value="TreeGrafter"/>
</dbReference>
<dbReference type="Proteomes" id="UP000826725">
    <property type="component" value="Chromosome"/>
</dbReference>
<keyword evidence="6" id="KW-1185">Reference proteome</keyword>
<gene>
    <name evidence="5" type="ORF">DGMP_33360</name>
</gene>
<evidence type="ECO:0000313" key="5">
    <source>
        <dbReference type="EMBL" id="BCL62643.1"/>
    </source>
</evidence>
<accession>A0A8D5JEK8</accession>
<evidence type="ECO:0000256" key="1">
    <source>
        <dbReference type="ARBA" id="ARBA00012528"/>
    </source>
</evidence>
<evidence type="ECO:0000259" key="4">
    <source>
        <dbReference type="PROSITE" id="PS50887"/>
    </source>
</evidence>
<dbReference type="GO" id="GO:1902201">
    <property type="term" value="P:negative regulation of bacterial-type flagellum-dependent cell motility"/>
    <property type="evidence" value="ECO:0007669"/>
    <property type="project" value="TreeGrafter"/>
</dbReference>
<organism evidence="5 6">
    <name type="scientific">Desulfomarina profundi</name>
    <dbReference type="NCBI Taxonomy" id="2772557"/>
    <lineage>
        <taxon>Bacteria</taxon>
        <taxon>Pseudomonadati</taxon>
        <taxon>Thermodesulfobacteriota</taxon>
        <taxon>Desulfobulbia</taxon>
        <taxon>Desulfobulbales</taxon>
        <taxon>Desulfobulbaceae</taxon>
        <taxon>Desulfomarina</taxon>
    </lineage>
</organism>
<name>A0A8D5JEK8_9BACT</name>
<sequence length="293" mass="33291">MQNDLPVILAVDDTRENLNILLSLLAEYDILVALDGKKALEIIDREKIDLILLDISMPEMDGYEICRLLKATERTKDIPVIFLTAKDDEESIELAYDVGGVDFITKPFKPRELLARVKIQIDFRNMVRKLEYMASYDTMTGIYNRRKFFEQGQILFSAHPRDLYAIVIDIDNFKTVNDTYGHPVGDIVIRKIARTISTNLPKNTVLGRLGGEEFAVIMKGTSIEATRDLAEHLRKTISKLKIHHDSGCLEHITISNGVSKICPNDTLDTLLNRADEALYEAKETGRNKVCFRC</sequence>
<dbReference type="AlphaFoldDB" id="A0A8D5JEK8"/>
<dbReference type="InterPro" id="IPR001789">
    <property type="entry name" value="Sig_transdc_resp-reg_receiver"/>
</dbReference>